<dbReference type="Proteomes" id="UP000239872">
    <property type="component" value="Unassembled WGS sequence"/>
</dbReference>
<gene>
    <name evidence="1" type="ORF">CJD36_011665</name>
</gene>
<dbReference type="AlphaFoldDB" id="A0A2S7SUQ5"/>
<dbReference type="SUPFAM" id="SSF53756">
    <property type="entry name" value="UDP-Glycosyltransferase/glycogen phosphorylase"/>
    <property type="match status" value="1"/>
</dbReference>
<evidence type="ECO:0008006" key="3">
    <source>
        <dbReference type="Google" id="ProtNLM"/>
    </source>
</evidence>
<evidence type="ECO:0000313" key="2">
    <source>
        <dbReference type="Proteomes" id="UP000239872"/>
    </source>
</evidence>
<organism evidence="1 2">
    <name type="scientific">Flavipsychrobacter stenotrophus</name>
    <dbReference type="NCBI Taxonomy" id="2077091"/>
    <lineage>
        <taxon>Bacteria</taxon>
        <taxon>Pseudomonadati</taxon>
        <taxon>Bacteroidota</taxon>
        <taxon>Chitinophagia</taxon>
        <taxon>Chitinophagales</taxon>
        <taxon>Chitinophagaceae</taxon>
        <taxon>Flavipsychrobacter</taxon>
    </lineage>
</organism>
<dbReference type="Pfam" id="PF13692">
    <property type="entry name" value="Glyco_trans_1_4"/>
    <property type="match status" value="1"/>
</dbReference>
<dbReference type="RefSeq" id="WP_105039351.1">
    <property type="nucleotide sequence ID" value="NZ_PPSL01000003.1"/>
</dbReference>
<proteinExistence type="predicted"/>
<evidence type="ECO:0000313" key="1">
    <source>
        <dbReference type="EMBL" id="PQJ10623.1"/>
    </source>
</evidence>
<dbReference type="OrthoDB" id="9815351at2"/>
<name>A0A2S7SUQ5_9BACT</name>
<dbReference type="EMBL" id="PPSL01000003">
    <property type="protein sequence ID" value="PQJ10623.1"/>
    <property type="molecule type" value="Genomic_DNA"/>
</dbReference>
<accession>A0A2S7SUQ5</accession>
<reference evidence="1 2" key="1">
    <citation type="submission" date="2018-01" db="EMBL/GenBank/DDBJ databases">
        <title>A novel member of the phylum Bacteroidetes isolated from glacier ice.</title>
        <authorList>
            <person name="Liu Q."/>
            <person name="Xin Y.-H."/>
        </authorList>
    </citation>
    <scope>NUCLEOTIDE SEQUENCE [LARGE SCALE GENOMIC DNA]</scope>
    <source>
        <strain evidence="1 2">RB1R16</strain>
    </source>
</reference>
<comment type="caution">
    <text evidence="1">The sequence shown here is derived from an EMBL/GenBank/DDBJ whole genome shotgun (WGS) entry which is preliminary data.</text>
</comment>
<sequence length="362" mass="41468">MLTEHIYWFAYFSDAEPSVRYRAKYALRHIKDKHAISYDLVYPGYHPATIIRFIRVFLSILFSRKKNSVIVFEKIHTRWLYATALKILLKLSPERTLYDIDDADYLKFPPDNIIHFMKHVKQCAAGSQSLARFITPHNSNVFTLTSPVIEHAYIKSAKNKVFTIGWIGYYNAHRASLQQLFFPALAKLSFPVRVILMGVVKHEHIAELNQYFSHLAHVTLEMPLLINWQDEDFVYRSISKFDVGIAPLLDTEINRAKSAFKLKQYMSCGVPVLASGTGENTAFLKHGQNGFVCNDSNDFITYINCLEQMSDQNYSTMSLSAIGTVNEFSMDYYCTTLVSNISGDFDSVTKNTTTPKTEKTLQ</sequence>
<dbReference type="Gene3D" id="3.40.50.2000">
    <property type="entry name" value="Glycogen Phosphorylase B"/>
    <property type="match status" value="1"/>
</dbReference>
<protein>
    <recommendedName>
        <fullName evidence="3">Glycosyl transferase family 1 domain-containing protein</fullName>
    </recommendedName>
</protein>
<keyword evidence="2" id="KW-1185">Reference proteome</keyword>